<reference evidence="3 4" key="1">
    <citation type="journal article" date="2018" name="PLoS ONE">
        <title>The draft genome of Kipferlia bialata reveals reductive genome evolution in fornicate parasites.</title>
        <authorList>
            <person name="Tanifuji G."/>
            <person name="Takabayashi S."/>
            <person name="Kume K."/>
            <person name="Takagi M."/>
            <person name="Nakayama T."/>
            <person name="Kamikawa R."/>
            <person name="Inagaki Y."/>
            <person name="Hashimoto T."/>
        </authorList>
    </citation>
    <scope>NUCLEOTIDE SEQUENCE [LARGE SCALE GENOMIC DNA]</scope>
    <source>
        <strain evidence="3">NY0173</strain>
    </source>
</reference>
<sequence>MFHFLGDPVLENGVAQLGGKGHSLCKLAALAKNIGFHVPDGFVISSDTFRSVIVDTGVGSAVRETLANRYALSLSFFLSGVIC</sequence>
<proteinExistence type="inferred from homology"/>
<dbReference type="InterPro" id="IPR013815">
    <property type="entry name" value="ATP_grasp_subdomain_1"/>
</dbReference>
<dbReference type="InterPro" id="IPR002192">
    <property type="entry name" value="PPDK_AMP/ATP-bd"/>
</dbReference>
<feature type="domain" description="Pyruvate phosphate dikinase AMP/ATP-binding" evidence="2">
    <location>
        <begin position="15"/>
        <end position="68"/>
    </location>
</feature>
<protein>
    <recommendedName>
        <fullName evidence="2">Pyruvate phosphate dikinase AMP/ATP-binding domain-containing protein</fullName>
    </recommendedName>
</protein>
<keyword evidence="4" id="KW-1185">Reference proteome</keyword>
<organism evidence="3 4">
    <name type="scientific">Kipferlia bialata</name>
    <dbReference type="NCBI Taxonomy" id="797122"/>
    <lineage>
        <taxon>Eukaryota</taxon>
        <taxon>Metamonada</taxon>
        <taxon>Carpediemonas-like organisms</taxon>
        <taxon>Kipferlia</taxon>
    </lineage>
</organism>
<dbReference type="Gene3D" id="3.30.1490.20">
    <property type="entry name" value="ATP-grasp fold, A domain"/>
    <property type="match status" value="1"/>
</dbReference>
<dbReference type="Pfam" id="PF01326">
    <property type="entry name" value="PPDK_N"/>
    <property type="match status" value="1"/>
</dbReference>
<dbReference type="GO" id="GO:0005524">
    <property type="term" value="F:ATP binding"/>
    <property type="evidence" value="ECO:0007669"/>
    <property type="project" value="InterPro"/>
</dbReference>
<evidence type="ECO:0000313" key="4">
    <source>
        <dbReference type="Proteomes" id="UP000265618"/>
    </source>
</evidence>
<evidence type="ECO:0000313" key="3">
    <source>
        <dbReference type="EMBL" id="GIQ90334.1"/>
    </source>
</evidence>
<dbReference type="SUPFAM" id="SSF56059">
    <property type="entry name" value="Glutathione synthetase ATP-binding domain-like"/>
    <property type="match status" value="1"/>
</dbReference>
<gene>
    <name evidence="3" type="ORF">KIPB_013090</name>
</gene>
<dbReference type="Proteomes" id="UP000265618">
    <property type="component" value="Unassembled WGS sequence"/>
</dbReference>
<comment type="similarity">
    <text evidence="1">Belongs to the PEP-utilizing enzyme family.</text>
</comment>
<evidence type="ECO:0000259" key="2">
    <source>
        <dbReference type="Pfam" id="PF01326"/>
    </source>
</evidence>
<evidence type="ECO:0000256" key="1">
    <source>
        <dbReference type="ARBA" id="ARBA00007837"/>
    </source>
</evidence>
<dbReference type="GO" id="GO:0016301">
    <property type="term" value="F:kinase activity"/>
    <property type="evidence" value="ECO:0007669"/>
    <property type="project" value="InterPro"/>
</dbReference>
<name>A0A9K3DAG0_9EUKA</name>
<accession>A0A9K3DAG0</accession>
<dbReference type="EMBL" id="BDIP01006054">
    <property type="protein sequence ID" value="GIQ90334.1"/>
    <property type="molecule type" value="Genomic_DNA"/>
</dbReference>
<comment type="caution">
    <text evidence="3">The sequence shown here is derived from an EMBL/GenBank/DDBJ whole genome shotgun (WGS) entry which is preliminary data.</text>
</comment>
<dbReference type="AlphaFoldDB" id="A0A9K3DAG0"/>